<dbReference type="eggNOG" id="KOG0054">
    <property type="taxonomic scope" value="Eukaryota"/>
</dbReference>
<dbReference type="Gene3D" id="3.40.50.300">
    <property type="entry name" value="P-loop containing nucleotide triphosphate hydrolases"/>
    <property type="match status" value="2"/>
</dbReference>
<feature type="transmembrane region" description="Helical" evidence="10">
    <location>
        <begin position="102"/>
        <end position="124"/>
    </location>
</feature>
<feature type="domain" description="ABC transporter" evidence="11">
    <location>
        <begin position="1263"/>
        <end position="1492"/>
    </location>
</feature>
<evidence type="ECO:0000256" key="6">
    <source>
        <dbReference type="ARBA" id="ARBA00022840"/>
    </source>
</evidence>
<feature type="transmembrane region" description="Helical" evidence="10">
    <location>
        <begin position="924"/>
        <end position="946"/>
    </location>
</feature>
<feature type="transmembrane region" description="Helical" evidence="10">
    <location>
        <begin position="1177"/>
        <end position="1195"/>
    </location>
</feature>
<evidence type="ECO:0000256" key="1">
    <source>
        <dbReference type="ARBA" id="ARBA00004141"/>
    </source>
</evidence>
<feature type="domain" description="ABC transmembrane type-1" evidence="12">
    <location>
        <begin position="300"/>
        <end position="625"/>
    </location>
</feature>
<dbReference type="GO" id="GO:0005524">
    <property type="term" value="F:ATP binding"/>
    <property type="evidence" value="ECO:0007669"/>
    <property type="project" value="UniProtKB-KW"/>
</dbReference>
<evidence type="ECO:0000256" key="4">
    <source>
        <dbReference type="ARBA" id="ARBA00022737"/>
    </source>
</evidence>
<feature type="transmembrane region" description="Helical" evidence="10">
    <location>
        <begin position="989"/>
        <end position="1019"/>
    </location>
</feature>
<feature type="region of interest" description="Disordered" evidence="9">
    <location>
        <begin position="867"/>
        <end position="892"/>
    </location>
</feature>
<evidence type="ECO:0000256" key="3">
    <source>
        <dbReference type="ARBA" id="ARBA00022692"/>
    </source>
</evidence>
<accession>M3AGQ5</accession>
<comment type="subcellular location">
    <subcellularLocation>
        <location evidence="1">Membrane</location>
        <topology evidence="1">Multi-pass membrane protein</topology>
    </subcellularLocation>
</comment>
<evidence type="ECO:0000256" key="7">
    <source>
        <dbReference type="ARBA" id="ARBA00022989"/>
    </source>
</evidence>
<dbReference type="InterPro" id="IPR011527">
    <property type="entry name" value="ABC1_TM_dom"/>
</dbReference>
<evidence type="ECO:0000256" key="9">
    <source>
        <dbReference type="SAM" id="MobiDB-lite"/>
    </source>
</evidence>
<dbReference type="CDD" id="cd03250">
    <property type="entry name" value="ABCC_MRP_domain1"/>
    <property type="match status" value="1"/>
</dbReference>
<dbReference type="KEGG" id="pfj:MYCFIDRAFT_217185"/>
<evidence type="ECO:0000256" key="5">
    <source>
        <dbReference type="ARBA" id="ARBA00022741"/>
    </source>
</evidence>
<dbReference type="InterPro" id="IPR027417">
    <property type="entry name" value="P-loop_NTPase"/>
</dbReference>
<dbReference type="InterPro" id="IPR017871">
    <property type="entry name" value="ABC_transporter-like_CS"/>
</dbReference>
<dbReference type="Pfam" id="PF00005">
    <property type="entry name" value="ABC_tran"/>
    <property type="match status" value="2"/>
</dbReference>
<feature type="transmembrane region" description="Helical" evidence="10">
    <location>
        <begin position="45"/>
        <end position="67"/>
    </location>
</feature>
<dbReference type="PROSITE" id="PS50893">
    <property type="entry name" value="ABC_TRANSPORTER_2"/>
    <property type="match status" value="2"/>
</dbReference>
<dbReference type="InterPro" id="IPR003439">
    <property type="entry name" value="ABC_transporter-like_ATP-bd"/>
</dbReference>
<dbReference type="InterPro" id="IPR050173">
    <property type="entry name" value="ABC_transporter_C-like"/>
</dbReference>
<feature type="domain" description="ABC transporter" evidence="11">
    <location>
        <begin position="655"/>
        <end position="879"/>
    </location>
</feature>
<dbReference type="GO" id="GO:0016887">
    <property type="term" value="F:ATP hydrolysis activity"/>
    <property type="evidence" value="ECO:0007669"/>
    <property type="project" value="InterPro"/>
</dbReference>
<sequence length="1499" mass="168008">MDQIVFGGGTSDYDYDYGGITESGNGGGICLTKPWIQQEARFRECFLPVVAAIPAIFAALVVLGQFVRFTAPRSWQPRWTRPFVQEVIEPVLDVDLIPRRTWTLQTLGLAVTCSLAFLLHLLPILLSSRPLLWTLPTLASWLVMALEVYLFLPRTLPYSIFTITILQTLTEAILLEWAVRKSSSYLPFWIATTLLGVLTILLVLTMPFRDPLLPSKDISLPGTTPSSLLRSPEENLSLFQFMTVSWLIPMLNVGSKRQMEDEDVWSLPYDFQHRRLHENFRKLRGTVIQRLIRANAIDLIIVTTVGVTDQLADYGAPVFLQLILSSMEDPERPKRVALTYAAFSLATRLISAQLDTLQIWFGRRCYERCRGEMITMLYEKTLGRKIAFKAPEKKEAQPEESARNAAANGESSPSEKRWFQKFFQKNKPPPPVKEPASMGRILNLMRNDVYEVAQRFWEFDSIIRKPIAIVLSITLVVNYLGWPSMMAVGLVFLAQVMNAILARILVHYEKKRRFATDAKLQIVSQFVEAIRHLRWYGWQETWLNQALTARQRELLLRVISNAWNLVIGFVNTLSYDLVPVVAFFSYTVIAKKELTVDIAFPALQLFAMMTSQLRELPGLIVSLINAWVAVQRIEDFMAEPDLQEMATEALIGDKLAVDKASFAWPGASEPVLKEVNISFPEGLTVVIGEVASGKTALLQALLGELDMLEGQLIRPPEPIGYCAQMPWLQSMSIRENILFSAPYDDERYQAVLDACALTPDLAEFKAGDLSLIGENGIGLSGGQRARVALARAVYSHTKILLLDDPLAALDQQTAESIVQECFTGPLLKGRTTVLVTHRTDLVLPVADQLVELTDGKAAIIDHDAAPATKTPAAEEAEEAQDEDQKKKQKAAAVPEKFIQDEHRAYGGVKASVYWEYIKAGDLRFWALTVFALLSYRGFALAEAWFIKSWGEAYQTKANVDVFIYNDDVGYHTSDLFDGLPPPDRNIKPWLITFLLLAIGQSLSYVASQGMLLVIVYTAAKNMFRDIMEKVAYATFRFYDTTPVGRLMNRMTSDIGVIDGGISQQFSSISWLMISWLSAVVVIASITPAFLVFTVTLAILFVLIFKRFIPTSQNLRRLEMVSLTPLMSNFGELLNGLATVRAFSAQSRFQDRVIHVVDTFQKMDHFYWSTQAWLMYRYDVLASLATFLLFVLALATNLSPGLTAFALLAATKFVVTTHGLCRQYGQLQMEFVSVERVVELLHLEQEPKGDVSPPAWWPSFNGDVVFKDVIIKYAPHLDPALAGISFTIKGGSKTAIIGRTGSGKSTLALSLLATIIPEIGDITIDQINLAKVDKQLLRTRITFLAQDPVLFPGTMRMNLDPVNLHGDEECETVLKRVCERQNWNLDTNIEAGGKNLSQGQRQLVGLARAVLRRSAIIILDEATASIDRDTAMQIQQVMHEEMKDSTVITIAHRLEAVRNADYCIVLGKGRILEQGPAAEMLREHRSDVVENVDDDDDDDE</sequence>
<dbReference type="HOGENOM" id="CLU_000604_27_6_1"/>
<keyword evidence="14" id="KW-1185">Reference proteome</keyword>
<dbReference type="SMART" id="SM00382">
    <property type="entry name" value="AAA"/>
    <property type="match status" value="2"/>
</dbReference>
<dbReference type="GO" id="GO:0005737">
    <property type="term" value="C:cytoplasm"/>
    <property type="evidence" value="ECO:0007669"/>
    <property type="project" value="UniProtKB-ARBA"/>
</dbReference>
<dbReference type="Pfam" id="PF00664">
    <property type="entry name" value="ABC_membrane"/>
    <property type="match status" value="2"/>
</dbReference>
<protein>
    <submittedName>
        <fullName evidence="13">Putative ABC transporter</fullName>
    </submittedName>
</protein>
<reference evidence="13 14" key="1">
    <citation type="journal article" date="2012" name="PLoS Pathog.">
        <title>Diverse lifestyles and strategies of plant pathogenesis encoded in the genomes of eighteen Dothideomycetes fungi.</title>
        <authorList>
            <person name="Ohm R.A."/>
            <person name="Feau N."/>
            <person name="Henrissat B."/>
            <person name="Schoch C.L."/>
            <person name="Horwitz B.A."/>
            <person name="Barry K.W."/>
            <person name="Condon B.J."/>
            <person name="Copeland A.C."/>
            <person name="Dhillon B."/>
            <person name="Glaser F."/>
            <person name="Hesse C.N."/>
            <person name="Kosti I."/>
            <person name="LaButti K."/>
            <person name="Lindquist E.A."/>
            <person name="Lucas S."/>
            <person name="Salamov A.A."/>
            <person name="Bradshaw R.E."/>
            <person name="Ciuffetti L."/>
            <person name="Hamelin R.C."/>
            <person name="Kema G.H.J."/>
            <person name="Lawrence C."/>
            <person name="Scott J.A."/>
            <person name="Spatafora J.W."/>
            <person name="Turgeon B.G."/>
            <person name="de Wit P.J.G.M."/>
            <person name="Zhong S."/>
            <person name="Goodwin S.B."/>
            <person name="Grigoriev I.V."/>
        </authorList>
    </citation>
    <scope>NUCLEOTIDE SEQUENCE [LARGE SCALE GENOMIC DNA]</scope>
    <source>
        <strain evidence="13 14">CIRAD86</strain>
    </source>
</reference>
<evidence type="ECO:0000256" key="2">
    <source>
        <dbReference type="ARBA" id="ARBA00022448"/>
    </source>
</evidence>
<dbReference type="OrthoDB" id="6500128at2759"/>
<keyword evidence="6" id="KW-0067">ATP-binding</keyword>
<dbReference type="PROSITE" id="PS00211">
    <property type="entry name" value="ABC_TRANSPORTER_1"/>
    <property type="match status" value="2"/>
</dbReference>
<feature type="compositionally biased region" description="Basic and acidic residues" evidence="9">
    <location>
        <begin position="391"/>
        <end position="402"/>
    </location>
</feature>
<feature type="transmembrane region" description="Helical" evidence="10">
    <location>
        <begin position="1089"/>
        <end position="1108"/>
    </location>
</feature>
<dbReference type="SUPFAM" id="SSF90123">
    <property type="entry name" value="ABC transporter transmembrane region"/>
    <property type="match status" value="2"/>
</dbReference>
<dbReference type="InterPro" id="IPR003593">
    <property type="entry name" value="AAA+_ATPase"/>
</dbReference>
<dbReference type="PROSITE" id="PS50929">
    <property type="entry name" value="ABC_TM1F"/>
    <property type="match status" value="2"/>
</dbReference>
<dbReference type="EMBL" id="KB446558">
    <property type="protein sequence ID" value="EME83736.1"/>
    <property type="molecule type" value="Genomic_DNA"/>
</dbReference>
<feature type="transmembrane region" description="Helical" evidence="10">
    <location>
        <begin position="486"/>
        <end position="506"/>
    </location>
</feature>
<evidence type="ECO:0000256" key="10">
    <source>
        <dbReference type="SAM" id="Phobius"/>
    </source>
</evidence>
<dbReference type="CDD" id="cd18596">
    <property type="entry name" value="ABC_6TM_VMR1_D1_like"/>
    <property type="match status" value="1"/>
</dbReference>
<dbReference type="PANTHER" id="PTHR24223:SF415">
    <property type="entry name" value="FI20190P1"/>
    <property type="match status" value="1"/>
</dbReference>
<feature type="region of interest" description="Disordered" evidence="9">
    <location>
        <begin position="391"/>
        <end position="414"/>
    </location>
</feature>
<gene>
    <name evidence="13" type="ORF">MYCFIDRAFT_217185</name>
</gene>
<feature type="domain" description="ABC transmembrane type-1" evidence="12">
    <location>
        <begin position="926"/>
        <end position="1228"/>
    </location>
</feature>
<dbReference type="RefSeq" id="XP_007926895.1">
    <property type="nucleotide sequence ID" value="XM_007928704.1"/>
</dbReference>
<keyword evidence="4" id="KW-0677">Repeat</keyword>
<keyword evidence="7 10" id="KW-1133">Transmembrane helix</keyword>
<evidence type="ECO:0000313" key="14">
    <source>
        <dbReference type="Proteomes" id="UP000016932"/>
    </source>
</evidence>
<evidence type="ECO:0000259" key="11">
    <source>
        <dbReference type="PROSITE" id="PS50893"/>
    </source>
</evidence>
<dbReference type="GeneID" id="19338374"/>
<dbReference type="InterPro" id="IPR036640">
    <property type="entry name" value="ABC1_TM_sf"/>
</dbReference>
<evidence type="ECO:0000313" key="13">
    <source>
        <dbReference type="EMBL" id="EME83736.1"/>
    </source>
</evidence>
<dbReference type="CDD" id="cd18604">
    <property type="entry name" value="ABC_6TM_VMR1_D2_like"/>
    <property type="match status" value="1"/>
</dbReference>
<proteinExistence type="predicted"/>
<dbReference type="GO" id="GO:0016020">
    <property type="term" value="C:membrane"/>
    <property type="evidence" value="ECO:0007669"/>
    <property type="project" value="UniProtKB-SubCell"/>
</dbReference>
<evidence type="ECO:0000256" key="8">
    <source>
        <dbReference type="ARBA" id="ARBA00023136"/>
    </source>
</evidence>
<evidence type="ECO:0000259" key="12">
    <source>
        <dbReference type="PROSITE" id="PS50929"/>
    </source>
</evidence>
<dbReference type="PANTHER" id="PTHR24223">
    <property type="entry name" value="ATP-BINDING CASSETTE SUB-FAMILY C"/>
    <property type="match status" value="1"/>
</dbReference>
<dbReference type="CDD" id="cd03244">
    <property type="entry name" value="ABCC_MRP_domain2"/>
    <property type="match status" value="1"/>
</dbReference>
<dbReference type="GO" id="GO:0140359">
    <property type="term" value="F:ABC-type transporter activity"/>
    <property type="evidence" value="ECO:0007669"/>
    <property type="project" value="InterPro"/>
</dbReference>
<dbReference type="VEuPathDB" id="FungiDB:MYCFIDRAFT_217185"/>
<organism evidence="13 14">
    <name type="scientific">Pseudocercospora fijiensis (strain CIRAD86)</name>
    <name type="common">Black leaf streak disease fungus</name>
    <name type="synonym">Mycosphaerella fijiensis</name>
    <dbReference type="NCBI Taxonomy" id="383855"/>
    <lineage>
        <taxon>Eukaryota</taxon>
        <taxon>Fungi</taxon>
        <taxon>Dikarya</taxon>
        <taxon>Ascomycota</taxon>
        <taxon>Pezizomycotina</taxon>
        <taxon>Dothideomycetes</taxon>
        <taxon>Dothideomycetidae</taxon>
        <taxon>Mycosphaerellales</taxon>
        <taxon>Mycosphaerellaceae</taxon>
        <taxon>Pseudocercospora</taxon>
    </lineage>
</organism>
<name>M3AGQ5_PSEFD</name>
<keyword evidence="8 10" id="KW-0472">Membrane</keyword>
<feature type="transmembrane region" description="Helical" evidence="10">
    <location>
        <begin position="186"/>
        <end position="208"/>
    </location>
</feature>
<feature type="transmembrane region" description="Helical" evidence="10">
    <location>
        <begin position="131"/>
        <end position="152"/>
    </location>
</feature>
<feature type="transmembrane region" description="Helical" evidence="10">
    <location>
        <begin position="158"/>
        <end position="179"/>
    </location>
</feature>
<dbReference type="FunFam" id="3.40.50.300:FF:001577">
    <property type="entry name" value="ABC bile acid transporter"/>
    <property type="match status" value="1"/>
</dbReference>
<dbReference type="FunFam" id="1.20.1560.10:FF:000013">
    <property type="entry name" value="ABC transporter C family member 2"/>
    <property type="match status" value="1"/>
</dbReference>
<dbReference type="SUPFAM" id="SSF52540">
    <property type="entry name" value="P-loop containing nucleoside triphosphate hydrolases"/>
    <property type="match status" value="2"/>
</dbReference>
<dbReference type="Gene3D" id="1.20.1560.10">
    <property type="entry name" value="ABC transporter type 1, transmembrane domain"/>
    <property type="match status" value="2"/>
</dbReference>
<keyword evidence="2" id="KW-0813">Transport</keyword>
<keyword evidence="5" id="KW-0547">Nucleotide-binding</keyword>
<dbReference type="Proteomes" id="UP000016932">
    <property type="component" value="Unassembled WGS sequence"/>
</dbReference>
<keyword evidence="3 10" id="KW-0812">Transmembrane</keyword>
<dbReference type="FunFam" id="3.40.50.300:FF:001751">
    <property type="entry name" value="ABC bile acid transporter"/>
    <property type="match status" value="1"/>
</dbReference>